<keyword evidence="2" id="KW-0678">Repressor</keyword>
<dbReference type="Pfam" id="PF01475">
    <property type="entry name" value="FUR"/>
    <property type="match status" value="1"/>
</dbReference>
<dbReference type="GO" id="GO:0005829">
    <property type="term" value="C:cytosol"/>
    <property type="evidence" value="ECO:0007669"/>
    <property type="project" value="TreeGrafter"/>
</dbReference>
<dbReference type="Gene3D" id="1.10.10.10">
    <property type="entry name" value="Winged helix-like DNA-binding domain superfamily/Winged helix DNA-binding domain"/>
    <property type="match status" value="1"/>
</dbReference>
<dbReference type="Gene3D" id="3.30.1490.190">
    <property type="match status" value="1"/>
</dbReference>
<evidence type="ECO:0000256" key="2">
    <source>
        <dbReference type="ARBA" id="ARBA00022491"/>
    </source>
</evidence>
<dbReference type="RefSeq" id="WP_253474699.1">
    <property type="nucleotide sequence ID" value="NZ_JALJXV010000002.1"/>
</dbReference>
<dbReference type="InterPro" id="IPR043135">
    <property type="entry name" value="Fur_C"/>
</dbReference>
<evidence type="ECO:0000313" key="8">
    <source>
        <dbReference type="EMBL" id="MCP1673747.1"/>
    </source>
</evidence>
<dbReference type="GO" id="GO:0000976">
    <property type="term" value="F:transcription cis-regulatory region binding"/>
    <property type="evidence" value="ECO:0007669"/>
    <property type="project" value="TreeGrafter"/>
</dbReference>
<dbReference type="SUPFAM" id="SSF46785">
    <property type="entry name" value="Winged helix' DNA-binding domain"/>
    <property type="match status" value="1"/>
</dbReference>
<dbReference type="GO" id="GO:1900376">
    <property type="term" value="P:regulation of secondary metabolite biosynthetic process"/>
    <property type="evidence" value="ECO:0007669"/>
    <property type="project" value="TreeGrafter"/>
</dbReference>
<dbReference type="Proteomes" id="UP001205843">
    <property type="component" value="Unassembled WGS sequence"/>
</dbReference>
<keyword evidence="7" id="KW-0479">Metal-binding</keyword>
<dbReference type="PANTHER" id="PTHR33202">
    <property type="entry name" value="ZINC UPTAKE REGULATION PROTEIN"/>
    <property type="match status" value="1"/>
</dbReference>
<feature type="binding site" evidence="7">
    <location>
        <position position="156"/>
    </location>
    <ligand>
        <name>Zn(2+)</name>
        <dbReference type="ChEBI" id="CHEBI:29105"/>
    </ligand>
</feature>
<accession>A0AAE3KF58</accession>
<dbReference type="InterPro" id="IPR036390">
    <property type="entry name" value="WH_DNA-bd_sf"/>
</dbReference>
<dbReference type="GO" id="GO:0045892">
    <property type="term" value="P:negative regulation of DNA-templated transcription"/>
    <property type="evidence" value="ECO:0007669"/>
    <property type="project" value="TreeGrafter"/>
</dbReference>
<keyword evidence="6" id="KW-0804">Transcription</keyword>
<comment type="similarity">
    <text evidence="1">Belongs to the Fur family.</text>
</comment>
<dbReference type="CDD" id="cd07153">
    <property type="entry name" value="Fur_like"/>
    <property type="match status" value="1"/>
</dbReference>
<dbReference type="InterPro" id="IPR036388">
    <property type="entry name" value="WH-like_DNA-bd_sf"/>
</dbReference>
<dbReference type="PANTHER" id="PTHR33202:SF6">
    <property type="entry name" value="ZINC UPTAKE REGULATION PROTEIN"/>
    <property type="match status" value="1"/>
</dbReference>
<feature type="binding site" evidence="7">
    <location>
        <position position="159"/>
    </location>
    <ligand>
        <name>Zn(2+)</name>
        <dbReference type="ChEBI" id="CHEBI:29105"/>
    </ligand>
</feature>
<keyword evidence="4" id="KW-0805">Transcription regulation</keyword>
<dbReference type="AlphaFoldDB" id="A0AAE3KF58"/>
<evidence type="ECO:0000256" key="7">
    <source>
        <dbReference type="PIRSR" id="PIRSR602481-1"/>
    </source>
</evidence>
<sequence length="167" mass="18724">MANHVVTPFRDPDHDHGLCVDEALKLAEHNCAVKGVRLTRIRARVLELIWRRHEPVKAYDLLDELRSERRSAAPPTIYRALDFLLGEGLIHRIESLNAYVGCGDPGHPHLGQFLICQQCNAVAEMSDPDVTSLLQKKAEHLGFSVNWQTIEINGLCPECRESPQVSG</sequence>
<keyword evidence="9" id="KW-1185">Reference proteome</keyword>
<evidence type="ECO:0000313" key="9">
    <source>
        <dbReference type="Proteomes" id="UP001205843"/>
    </source>
</evidence>
<reference evidence="8" key="1">
    <citation type="submission" date="2022-03" db="EMBL/GenBank/DDBJ databases">
        <title>Genomic Encyclopedia of Type Strains, Phase III (KMG-III): the genomes of soil and plant-associated and newly described type strains.</title>
        <authorList>
            <person name="Whitman W."/>
        </authorList>
    </citation>
    <scope>NUCLEOTIDE SEQUENCE</scope>
    <source>
        <strain evidence="8">ANL 6-2</strain>
    </source>
</reference>
<evidence type="ECO:0000256" key="5">
    <source>
        <dbReference type="ARBA" id="ARBA00023125"/>
    </source>
</evidence>
<comment type="cofactor">
    <cofactor evidence="7">
        <name>Zn(2+)</name>
        <dbReference type="ChEBI" id="CHEBI:29105"/>
    </cofactor>
    <text evidence="7">Binds 1 zinc ion per subunit.</text>
</comment>
<feature type="binding site" evidence="7">
    <location>
        <position position="119"/>
    </location>
    <ligand>
        <name>Zn(2+)</name>
        <dbReference type="ChEBI" id="CHEBI:29105"/>
    </ligand>
</feature>
<comment type="caution">
    <text evidence="8">The sequence shown here is derived from an EMBL/GenBank/DDBJ whole genome shotgun (WGS) entry which is preliminary data.</text>
</comment>
<evidence type="ECO:0000256" key="6">
    <source>
        <dbReference type="ARBA" id="ARBA00023163"/>
    </source>
</evidence>
<evidence type="ECO:0000256" key="4">
    <source>
        <dbReference type="ARBA" id="ARBA00023015"/>
    </source>
</evidence>
<feature type="binding site" evidence="7">
    <location>
        <position position="116"/>
    </location>
    <ligand>
        <name>Zn(2+)</name>
        <dbReference type="ChEBI" id="CHEBI:29105"/>
    </ligand>
</feature>
<gene>
    <name evidence="8" type="ORF">J2T57_000846</name>
</gene>
<name>A0AAE3KF58_9GAMM</name>
<keyword evidence="3 7" id="KW-0862">Zinc</keyword>
<organism evidence="8 9">
    <name type="scientific">Natronocella acetinitrilica</name>
    <dbReference type="NCBI Taxonomy" id="414046"/>
    <lineage>
        <taxon>Bacteria</taxon>
        <taxon>Pseudomonadati</taxon>
        <taxon>Pseudomonadota</taxon>
        <taxon>Gammaproteobacteria</taxon>
        <taxon>Chromatiales</taxon>
        <taxon>Ectothiorhodospiraceae</taxon>
        <taxon>Natronocella</taxon>
    </lineage>
</organism>
<dbReference type="GO" id="GO:0008270">
    <property type="term" value="F:zinc ion binding"/>
    <property type="evidence" value="ECO:0007669"/>
    <property type="project" value="TreeGrafter"/>
</dbReference>
<protein>
    <submittedName>
        <fullName evidence="8">Fur family zinc uptake transcriptional regulator</fullName>
    </submittedName>
</protein>
<evidence type="ECO:0000256" key="3">
    <source>
        <dbReference type="ARBA" id="ARBA00022833"/>
    </source>
</evidence>
<evidence type="ECO:0000256" key="1">
    <source>
        <dbReference type="ARBA" id="ARBA00007957"/>
    </source>
</evidence>
<dbReference type="EMBL" id="JALJXV010000002">
    <property type="protein sequence ID" value="MCP1673747.1"/>
    <property type="molecule type" value="Genomic_DNA"/>
</dbReference>
<proteinExistence type="inferred from homology"/>
<dbReference type="GO" id="GO:0003700">
    <property type="term" value="F:DNA-binding transcription factor activity"/>
    <property type="evidence" value="ECO:0007669"/>
    <property type="project" value="InterPro"/>
</dbReference>
<keyword evidence="5" id="KW-0238">DNA-binding</keyword>
<dbReference type="InterPro" id="IPR002481">
    <property type="entry name" value="FUR"/>
</dbReference>